<evidence type="ECO:0000313" key="1">
    <source>
        <dbReference type="EMBL" id="KAI0053568.1"/>
    </source>
</evidence>
<reference evidence="1" key="2">
    <citation type="journal article" date="2022" name="New Phytol.">
        <title>Evolutionary transition to the ectomycorrhizal habit in the genomes of a hyperdiverse lineage of mushroom-forming fungi.</title>
        <authorList>
            <person name="Looney B."/>
            <person name="Miyauchi S."/>
            <person name="Morin E."/>
            <person name="Drula E."/>
            <person name="Courty P.E."/>
            <person name="Kohler A."/>
            <person name="Kuo A."/>
            <person name="LaButti K."/>
            <person name="Pangilinan J."/>
            <person name="Lipzen A."/>
            <person name="Riley R."/>
            <person name="Andreopoulos W."/>
            <person name="He G."/>
            <person name="Johnson J."/>
            <person name="Nolan M."/>
            <person name="Tritt A."/>
            <person name="Barry K.W."/>
            <person name="Grigoriev I.V."/>
            <person name="Nagy L.G."/>
            <person name="Hibbett D."/>
            <person name="Henrissat B."/>
            <person name="Matheny P.B."/>
            <person name="Labbe J."/>
            <person name="Martin F.M."/>
        </authorList>
    </citation>
    <scope>NUCLEOTIDE SEQUENCE</scope>
    <source>
        <strain evidence="1">FP105234-sp</strain>
    </source>
</reference>
<evidence type="ECO:0000313" key="2">
    <source>
        <dbReference type="Proteomes" id="UP000814033"/>
    </source>
</evidence>
<comment type="caution">
    <text evidence="1">The sequence shown here is derived from an EMBL/GenBank/DDBJ whole genome shotgun (WGS) entry which is preliminary data.</text>
</comment>
<protein>
    <submittedName>
        <fullName evidence="1">Longevity assurance proteins LAG1/LAC1</fullName>
    </submittedName>
</protein>
<name>A0ACB8SBJ7_9AGAM</name>
<organism evidence="1 2">
    <name type="scientific">Auriscalpium vulgare</name>
    <dbReference type="NCBI Taxonomy" id="40419"/>
    <lineage>
        <taxon>Eukaryota</taxon>
        <taxon>Fungi</taxon>
        <taxon>Dikarya</taxon>
        <taxon>Basidiomycota</taxon>
        <taxon>Agaricomycotina</taxon>
        <taxon>Agaricomycetes</taxon>
        <taxon>Russulales</taxon>
        <taxon>Auriscalpiaceae</taxon>
        <taxon>Auriscalpium</taxon>
    </lineage>
</organism>
<gene>
    <name evidence="1" type="ORF">FA95DRAFT_457096</name>
</gene>
<sequence>MAANSAIMSRRPRAGTISRIETNSSHHIAGLFMPQTPLESPVDAPASPWPKPLFAAEIGSTTSEGLLRDLRTWRWVVVPSSSLKLLLIPVVLHLQWIFITPLVFPDAPTSPFAPLLFISHPTPSPIGDDVNDPRYRKGYLDLVFLAYHIILWSFVRQLVIIHICRPIAHYSGVKESKLARFGEQGYAMIYFAFFGLWGMRIMSQLPTWWYQPQYFWIDYPHWQMKPELKRYYLMQAAYWCQQLIVLLFRLEKPRKDYYELVAHHFVTLWLVGWSYLINLTLIGNAVYTSMDIPDTWLALSFLLHYLRMERTQMYFRHYLNLVMLYSVYKDFDLMPQAAKFWKPSEGVWMVWWMKWQIFAPILLLQCLNIFWYFLILRIAYRAATQNALADERSDDEDSDSEDAKAKSKLKSKSKAGKAD</sequence>
<dbReference type="Proteomes" id="UP000814033">
    <property type="component" value="Unassembled WGS sequence"/>
</dbReference>
<proteinExistence type="predicted"/>
<keyword evidence="2" id="KW-1185">Reference proteome</keyword>
<dbReference type="EMBL" id="MU275839">
    <property type="protein sequence ID" value="KAI0053568.1"/>
    <property type="molecule type" value="Genomic_DNA"/>
</dbReference>
<reference evidence="1" key="1">
    <citation type="submission" date="2021-02" db="EMBL/GenBank/DDBJ databases">
        <authorList>
            <consortium name="DOE Joint Genome Institute"/>
            <person name="Ahrendt S."/>
            <person name="Looney B.P."/>
            <person name="Miyauchi S."/>
            <person name="Morin E."/>
            <person name="Drula E."/>
            <person name="Courty P.E."/>
            <person name="Chicoki N."/>
            <person name="Fauchery L."/>
            <person name="Kohler A."/>
            <person name="Kuo A."/>
            <person name="Labutti K."/>
            <person name="Pangilinan J."/>
            <person name="Lipzen A."/>
            <person name="Riley R."/>
            <person name="Andreopoulos W."/>
            <person name="He G."/>
            <person name="Johnson J."/>
            <person name="Barry K.W."/>
            <person name="Grigoriev I.V."/>
            <person name="Nagy L."/>
            <person name="Hibbett D."/>
            <person name="Henrissat B."/>
            <person name="Matheny P.B."/>
            <person name="Labbe J."/>
            <person name="Martin F."/>
        </authorList>
    </citation>
    <scope>NUCLEOTIDE SEQUENCE</scope>
    <source>
        <strain evidence="1">FP105234-sp</strain>
    </source>
</reference>
<accession>A0ACB8SBJ7</accession>